<organism evidence="9 10">
    <name type="scientific">Lottia gigantea</name>
    <name type="common">Giant owl limpet</name>
    <dbReference type="NCBI Taxonomy" id="225164"/>
    <lineage>
        <taxon>Eukaryota</taxon>
        <taxon>Metazoa</taxon>
        <taxon>Spiralia</taxon>
        <taxon>Lophotrochozoa</taxon>
        <taxon>Mollusca</taxon>
        <taxon>Gastropoda</taxon>
        <taxon>Patellogastropoda</taxon>
        <taxon>Lottioidea</taxon>
        <taxon>Lottiidae</taxon>
        <taxon>Lottia</taxon>
    </lineage>
</organism>
<gene>
    <name evidence="9" type="ORF">LOTGIDRAFT_135720</name>
</gene>
<feature type="domain" description="Bacterial surface antigen (D15)" evidence="8">
    <location>
        <begin position="107"/>
        <end position="425"/>
    </location>
</feature>
<dbReference type="AlphaFoldDB" id="V4B342"/>
<dbReference type="Proteomes" id="UP000030746">
    <property type="component" value="Unassembled WGS sequence"/>
</dbReference>
<dbReference type="OMA" id="SGIWRQI"/>
<reference evidence="9 10" key="1">
    <citation type="journal article" date="2013" name="Nature">
        <title>Insights into bilaterian evolution from three spiralian genomes.</title>
        <authorList>
            <person name="Simakov O."/>
            <person name="Marletaz F."/>
            <person name="Cho S.J."/>
            <person name="Edsinger-Gonzales E."/>
            <person name="Havlak P."/>
            <person name="Hellsten U."/>
            <person name="Kuo D.H."/>
            <person name="Larsson T."/>
            <person name="Lv J."/>
            <person name="Arendt D."/>
            <person name="Savage R."/>
            <person name="Osoegawa K."/>
            <person name="de Jong P."/>
            <person name="Grimwood J."/>
            <person name="Chapman J.A."/>
            <person name="Shapiro H."/>
            <person name="Aerts A."/>
            <person name="Otillar R.P."/>
            <person name="Terry A.Y."/>
            <person name="Boore J.L."/>
            <person name="Grigoriev I.V."/>
            <person name="Lindberg D.R."/>
            <person name="Seaver E.C."/>
            <person name="Weisblat D.A."/>
            <person name="Putnam N.H."/>
            <person name="Rokhsar D.S."/>
        </authorList>
    </citation>
    <scope>NUCLEOTIDE SEQUENCE [LARGE SCALE GENOMIC DNA]</scope>
</reference>
<keyword evidence="3" id="KW-1134">Transmembrane beta strand</keyword>
<dbReference type="Gene3D" id="2.40.160.50">
    <property type="entry name" value="membrane protein fhac: a member of the omp85/tpsb transporter family"/>
    <property type="match status" value="1"/>
</dbReference>
<dbReference type="RefSeq" id="XP_009044577.1">
    <property type="nucleotide sequence ID" value="XM_009046329.1"/>
</dbReference>
<keyword evidence="4" id="KW-0812">Transmembrane</keyword>
<protein>
    <recommendedName>
        <fullName evidence="8">Bacterial surface antigen (D15) domain-containing protein</fullName>
    </recommendedName>
</protein>
<evidence type="ECO:0000256" key="1">
    <source>
        <dbReference type="ARBA" id="ARBA00004374"/>
    </source>
</evidence>
<dbReference type="FunFam" id="2.40.160.50:FF:000002">
    <property type="entry name" value="sorting and assembly machinery component 50 homolog"/>
    <property type="match status" value="1"/>
</dbReference>
<sequence length="426" mass="48384">KVQRVIIDGLGRTKDDLIIQQVQPIFQADNFEEMVMLSQEVKIKLQRLQLFKHIEIYIDTSKGSKSSVPNGYEVKFNVKETRRFTGETKVTIGSNNPELLFGLKMPNVFGRGERVQVNYGQGVNHVRDFGLNFMKPMYANPDVLFGCGIHQYNGEYPWSGYRELDRALNFNITFPSILGIHTLKWEGVWRDLRSLSRVTSFAVREQSGHSVKSSLKHDFVRDTRDNKVLPTVGSWIRVSQEYAGLGGNVEFAKQDIEFQFNQSLLYDTVLQFSGAFGIMRSLNLKNEIRINDRFFLGGPLTLRGFNIKGVGPHSDGDALGADAYWLLAAHLYTPLPFRPGKGGFGDHFRTHFFANAGNLSNISLNNHIRENVMKLGEMFRWAYGCGIVLNFMSMFRFELNYVVPVRLQRGDSANPGLQFGIGVEFL</sequence>
<keyword evidence="7" id="KW-0472">Membrane</keyword>
<dbReference type="GO" id="GO:0005741">
    <property type="term" value="C:mitochondrial outer membrane"/>
    <property type="evidence" value="ECO:0007669"/>
    <property type="project" value="UniProtKB-SubCell"/>
</dbReference>
<evidence type="ECO:0000256" key="6">
    <source>
        <dbReference type="ARBA" id="ARBA00023128"/>
    </source>
</evidence>
<feature type="non-terminal residue" evidence="9">
    <location>
        <position position="1"/>
    </location>
</feature>
<keyword evidence="10" id="KW-1185">Reference proteome</keyword>
<dbReference type="OrthoDB" id="1724197at2759"/>
<evidence type="ECO:0000313" key="10">
    <source>
        <dbReference type="Proteomes" id="UP000030746"/>
    </source>
</evidence>
<accession>V4B342</accession>
<keyword evidence="5" id="KW-1000">Mitochondrion outer membrane</keyword>
<dbReference type="InterPro" id="IPR000184">
    <property type="entry name" value="Bac_surfAg_D15"/>
</dbReference>
<dbReference type="EMBL" id="KB199652">
    <property type="protein sequence ID" value="ESP04678.1"/>
    <property type="molecule type" value="Genomic_DNA"/>
</dbReference>
<proteinExistence type="inferred from homology"/>
<evidence type="ECO:0000256" key="4">
    <source>
        <dbReference type="ARBA" id="ARBA00022692"/>
    </source>
</evidence>
<name>V4B342_LOTGI</name>
<dbReference type="CTD" id="20233713"/>
<evidence type="ECO:0000256" key="2">
    <source>
        <dbReference type="ARBA" id="ARBA00010913"/>
    </source>
</evidence>
<dbReference type="STRING" id="225164.V4B342"/>
<dbReference type="Pfam" id="PF01103">
    <property type="entry name" value="Omp85"/>
    <property type="match status" value="1"/>
</dbReference>
<dbReference type="PANTHER" id="PTHR12815:SF18">
    <property type="entry name" value="SORTING AND ASSEMBLY MACHINERY COMPONENT 50 HOMOLOG"/>
    <property type="match status" value="1"/>
</dbReference>
<dbReference type="InterPro" id="IPR039910">
    <property type="entry name" value="D15-like"/>
</dbReference>
<dbReference type="GO" id="GO:0045040">
    <property type="term" value="P:protein insertion into mitochondrial outer membrane"/>
    <property type="evidence" value="ECO:0007669"/>
    <property type="project" value="TreeGrafter"/>
</dbReference>
<evidence type="ECO:0000256" key="3">
    <source>
        <dbReference type="ARBA" id="ARBA00022452"/>
    </source>
</evidence>
<evidence type="ECO:0000256" key="5">
    <source>
        <dbReference type="ARBA" id="ARBA00022787"/>
    </source>
</evidence>
<evidence type="ECO:0000313" key="9">
    <source>
        <dbReference type="EMBL" id="ESP04678.1"/>
    </source>
</evidence>
<evidence type="ECO:0000259" key="8">
    <source>
        <dbReference type="Pfam" id="PF01103"/>
    </source>
</evidence>
<dbReference type="PANTHER" id="PTHR12815">
    <property type="entry name" value="SORTING AND ASSEMBLY MACHINERY SAMM50 PROTEIN FAMILY MEMBER"/>
    <property type="match status" value="1"/>
</dbReference>
<dbReference type="GeneID" id="20233713"/>
<keyword evidence="6" id="KW-0496">Mitochondrion</keyword>
<evidence type="ECO:0000256" key="7">
    <source>
        <dbReference type="ARBA" id="ARBA00023136"/>
    </source>
</evidence>
<dbReference type="KEGG" id="lgi:LOTGIDRAFT_135720"/>
<comment type="subcellular location">
    <subcellularLocation>
        <location evidence="1">Mitochondrion outer membrane</location>
        <topology evidence="1">Multi-pass membrane protein</topology>
    </subcellularLocation>
</comment>
<comment type="similarity">
    <text evidence="2">Belongs to the SAM50/omp85 family.</text>
</comment>
<dbReference type="HOGENOM" id="CLU_014798_3_0_1"/>
<dbReference type="GO" id="GO:0033108">
    <property type="term" value="P:mitochondrial respiratory chain complex assembly"/>
    <property type="evidence" value="ECO:0007669"/>
    <property type="project" value="TreeGrafter"/>
</dbReference>